<evidence type="ECO:0000256" key="4">
    <source>
        <dbReference type="PROSITE-ProRule" id="PRU00723"/>
    </source>
</evidence>
<feature type="domain" description="C3H1-type" evidence="6">
    <location>
        <begin position="178"/>
        <end position="210"/>
    </location>
</feature>
<organism evidence="7 8">
    <name type="scientific">Grifola frondosa</name>
    <name type="common">Maitake</name>
    <name type="synonym">Polyporus frondosus</name>
    <dbReference type="NCBI Taxonomy" id="5627"/>
    <lineage>
        <taxon>Eukaryota</taxon>
        <taxon>Fungi</taxon>
        <taxon>Dikarya</taxon>
        <taxon>Basidiomycota</taxon>
        <taxon>Agaricomycotina</taxon>
        <taxon>Agaricomycetes</taxon>
        <taxon>Polyporales</taxon>
        <taxon>Grifolaceae</taxon>
        <taxon>Grifola</taxon>
    </lineage>
</organism>
<dbReference type="EMBL" id="LUGG01000006">
    <property type="protein sequence ID" value="OBZ73831.1"/>
    <property type="molecule type" value="Genomic_DNA"/>
</dbReference>
<dbReference type="Proteomes" id="UP000092993">
    <property type="component" value="Unassembled WGS sequence"/>
</dbReference>
<dbReference type="GO" id="GO:0061630">
    <property type="term" value="F:ubiquitin protein ligase activity"/>
    <property type="evidence" value="ECO:0007669"/>
    <property type="project" value="InterPro"/>
</dbReference>
<dbReference type="InterPro" id="IPR045072">
    <property type="entry name" value="MKRN-like"/>
</dbReference>
<evidence type="ECO:0000256" key="5">
    <source>
        <dbReference type="SAM" id="MobiDB-lite"/>
    </source>
</evidence>
<reference evidence="7 8" key="1">
    <citation type="submission" date="2016-03" db="EMBL/GenBank/DDBJ databases">
        <title>Whole genome sequencing of Grifola frondosa 9006-11.</title>
        <authorList>
            <person name="Min B."/>
            <person name="Park H."/>
            <person name="Kim J.-G."/>
            <person name="Cho H."/>
            <person name="Oh Y.-L."/>
            <person name="Kong W.-S."/>
            <person name="Choi I.-G."/>
        </authorList>
    </citation>
    <scope>NUCLEOTIDE SEQUENCE [LARGE SCALE GENOMIC DNA]</scope>
    <source>
        <strain evidence="7 8">9006-11</strain>
    </source>
</reference>
<feature type="region of interest" description="Disordered" evidence="5">
    <location>
        <begin position="444"/>
        <end position="466"/>
    </location>
</feature>
<evidence type="ECO:0000256" key="3">
    <source>
        <dbReference type="ARBA" id="ARBA00022833"/>
    </source>
</evidence>
<sequence length="466" mass="51764">MSLDRPVTSKPRGICRYYNKAPRSCLAGHSCKFLHGEAEKLTPFEKSKVCKYYAAGFCRRGAGCWFLHQDPVPSASTQQDGSLQERSLEEEDNFCCICYDKPVTYGLLGWEVVLTLPRRRCIREWRDPDGKSNDIVSSGNTKRCPFCRVKSRFVTPSSHFYPEGHPGKLAIIEQYKASMARVPCRYFQKSPSSKRFCPFGKDCFYQHQNEDGTPYVFTLGVDHYMEVGFVALCYIHQRRPRRGWIDLNELESLSDFGPSAQLDLDDLDSIRLRLPMLFESMSLYDDFSPSNGQWQDSPNIADDASEGNATSLQTVLRMADRLIEDITDHVGERSQTFYHFGAADLIEGGSAASAQLPETTESIAGDVLVPSESVSNDSMASSTFRELPSSAGVIPPSRFSTIVPGHERLIADDVSPSNELDLMRSLPDGPDVSSAVSDAILAGGTPSGAAEARSLADKPSVMKRRW</sequence>
<evidence type="ECO:0000259" key="6">
    <source>
        <dbReference type="PROSITE" id="PS50103"/>
    </source>
</evidence>
<feature type="domain" description="C3H1-type" evidence="6">
    <location>
        <begin position="44"/>
        <end position="71"/>
    </location>
</feature>
<dbReference type="STRING" id="5627.A0A1C7MAC3"/>
<keyword evidence="8" id="KW-1185">Reference proteome</keyword>
<feature type="zinc finger region" description="C3H1-type" evidence="4">
    <location>
        <begin position="9"/>
        <end position="38"/>
    </location>
</feature>
<comment type="caution">
    <text evidence="7">The sequence shown here is derived from an EMBL/GenBank/DDBJ whole genome shotgun (WGS) entry which is preliminary data.</text>
</comment>
<feature type="zinc finger region" description="C3H1-type" evidence="4">
    <location>
        <begin position="178"/>
        <end position="210"/>
    </location>
</feature>
<evidence type="ECO:0000313" key="8">
    <source>
        <dbReference type="Proteomes" id="UP000092993"/>
    </source>
</evidence>
<proteinExistence type="predicted"/>
<keyword evidence="1 4" id="KW-0479">Metal-binding</keyword>
<evidence type="ECO:0000256" key="2">
    <source>
        <dbReference type="ARBA" id="ARBA00022771"/>
    </source>
</evidence>
<dbReference type="PANTHER" id="PTHR11224:SF10">
    <property type="entry name" value="IP09428P-RELATED"/>
    <property type="match status" value="1"/>
</dbReference>
<dbReference type="PANTHER" id="PTHR11224">
    <property type="entry name" value="MAKORIN-RELATED"/>
    <property type="match status" value="1"/>
</dbReference>
<dbReference type="AlphaFoldDB" id="A0A1C7MAC3"/>
<dbReference type="SMART" id="SM00356">
    <property type="entry name" value="ZnF_C3H1"/>
    <property type="match status" value="3"/>
</dbReference>
<feature type="domain" description="C3H1-type" evidence="6">
    <location>
        <begin position="9"/>
        <end position="38"/>
    </location>
</feature>
<dbReference type="Gene3D" id="3.30.1370.210">
    <property type="match status" value="1"/>
</dbReference>
<dbReference type="GO" id="GO:0000209">
    <property type="term" value="P:protein polyubiquitination"/>
    <property type="evidence" value="ECO:0007669"/>
    <property type="project" value="InterPro"/>
</dbReference>
<gene>
    <name evidence="7" type="primary">MKRN1</name>
    <name evidence="7" type="ORF">A0H81_06043</name>
</gene>
<dbReference type="InterPro" id="IPR000571">
    <property type="entry name" value="Znf_CCCH"/>
</dbReference>
<name>A0A1C7MAC3_GRIFR</name>
<feature type="zinc finger region" description="C3H1-type" evidence="4">
    <location>
        <begin position="44"/>
        <end position="71"/>
    </location>
</feature>
<dbReference type="GO" id="GO:0008270">
    <property type="term" value="F:zinc ion binding"/>
    <property type="evidence" value="ECO:0007669"/>
    <property type="project" value="UniProtKB-KW"/>
</dbReference>
<dbReference type="InterPro" id="IPR036855">
    <property type="entry name" value="Znf_CCCH_sf"/>
</dbReference>
<dbReference type="PROSITE" id="PS50103">
    <property type="entry name" value="ZF_C3H1"/>
    <property type="match status" value="3"/>
</dbReference>
<dbReference type="OrthoDB" id="250836at2759"/>
<dbReference type="SUPFAM" id="SSF90229">
    <property type="entry name" value="CCCH zinc finger"/>
    <property type="match status" value="1"/>
</dbReference>
<keyword evidence="3 4" id="KW-0862">Zinc</keyword>
<protein>
    <submittedName>
        <fullName evidence="7">E3 ubiquitin-protein ligase makorin-1</fullName>
    </submittedName>
</protein>
<accession>A0A1C7MAC3</accession>
<evidence type="ECO:0000313" key="7">
    <source>
        <dbReference type="EMBL" id="OBZ73831.1"/>
    </source>
</evidence>
<evidence type="ECO:0000256" key="1">
    <source>
        <dbReference type="ARBA" id="ARBA00022723"/>
    </source>
</evidence>
<keyword evidence="2 4" id="KW-0863">Zinc-finger</keyword>